<dbReference type="EMBL" id="CP003332">
    <property type="protein sequence ID" value="AFJ60907.1"/>
    <property type="molecule type" value="Genomic_DNA"/>
</dbReference>
<evidence type="ECO:0000313" key="1">
    <source>
        <dbReference type="EMBL" id="AFJ60907.1"/>
    </source>
</evidence>
<name>I2C2N3_BACAY</name>
<dbReference type="KEGG" id="bqy:MUS_0859"/>
<dbReference type="HOGENOM" id="CLU_3424576_0_0_9"/>
<dbReference type="Proteomes" id="UP000002878">
    <property type="component" value="Chromosome"/>
</dbReference>
<protein>
    <submittedName>
        <fullName evidence="1">Uncharacterized protein</fullName>
    </submittedName>
</protein>
<sequence length="22" mass="2620">MPYKDGGSRWKCLLQSHQKPLF</sequence>
<evidence type="ECO:0000313" key="2">
    <source>
        <dbReference type="Proteomes" id="UP000002878"/>
    </source>
</evidence>
<proteinExistence type="predicted"/>
<dbReference type="AlphaFoldDB" id="I2C2N3"/>
<reference evidence="1 2" key="1">
    <citation type="journal article" date="2012" name="J. Biotechnol.">
        <title>Genome sequence of the plant growth promoting strain Bacillus amyloliquefaciens subsp. plantarum B9601-Y2 and expression of mersacidin and other secondary metabolites.</title>
        <authorList>
            <person name="He P."/>
            <person name="Hao K."/>
            <person name="Blom J."/>
            <person name="Ruckert C."/>
            <person name="Vater J."/>
            <person name="Mao Z."/>
            <person name="Wu Y."/>
            <person name="Hou M."/>
            <person name="He P."/>
            <person name="He Y."/>
            <person name="Borriss R."/>
        </authorList>
    </citation>
    <scope>NUCLEOTIDE SEQUENCE [LARGE SCALE GENOMIC DNA]</scope>
    <source>
        <strain evidence="1">Y2</strain>
    </source>
</reference>
<accession>I2C2N3</accession>
<gene>
    <name evidence="1" type="ORF">MUS_0859</name>
</gene>
<organism evidence="1 2">
    <name type="scientific">Bacillus amyloliquefaciens (strain Y2)</name>
    <name type="common">Bacillus amyloliquefaciens subsp. plantarum (strain B9601-Y2)</name>
    <dbReference type="NCBI Taxonomy" id="1155777"/>
    <lineage>
        <taxon>Bacteria</taxon>
        <taxon>Bacillati</taxon>
        <taxon>Bacillota</taxon>
        <taxon>Bacilli</taxon>
        <taxon>Bacillales</taxon>
        <taxon>Bacillaceae</taxon>
        <taxon>Bacillus</taxon>
        <taxon>Bacillus amyloliquefaciens group</taxon>
    </lineage>
</organism>